<evidence type="ECO:0000313" key="11">
    <source>
        <dbReference type="EMBL" id="KMQ97720.1"/>
    </source>
</evidence>
<evidence type="ECO:0000256" key="6">
    <source>
        <dbReference type="ARBA" id="ARBA00023277"/>
    </source>
</evidence>
<dbReference type="Gene3D" id="2.30.40.10">
    <property type="entry name" value="Urease, subunit C, domain 1"/>
    <property type="match status" value="2"/>
</dbReference>
<dbReference type="InterPro" id="IPR006680">
    <property type="entry name" value="Amidohydro-rel"/>
</dbReference>
<keyword evidence="5 8" id="KW-0378">Hydrolase</keyword>
<dbReference type="PANTHER" id="PTHR11113:SF14">
    <property type="entry name" value="N-ACETYLGLUCOSAMINE-6-PHOSPHATE DEACETYLASE"/>
    <property type="match status" value="1"/>
</dbReference>
<proteinExistence type="inferred from homology"/>
<dbReference type="EMBL" id="LBMM01000695">
    <property type="protein sequence ID" value="KMQ97720.1"/>
    <property type="molecule type" value="Genomic_DNA"/>
</dbReference>
<comment type="similarity">
    <text evidence="1 8">Belongs to the metallo-dependent hydrolases superfamily. NagA family.</text>
</comment>
<evidence type="ECO:0000256" key="5">
    <source>
        <dbReference type="ARBA" id="ARBA00022801"/>
    </source>
</evidence>
<dbReference type="Pfam" id="PF01979">
    <property type="entry name" value="Amidohydro_1"/>
    <property type="match status" value="2"/>
</dbReference>
<protein>
    <recommendedName>
        <fullName evidence="3 8">N-acetylglucosamine-6-phosphate deacetylase</fullName>
        <ecNumber evidence="2 8">3.5.1.25</ecNumber>
    </recommendedName>
</protein>
<dbReference type="Proteomes" id="UP000036403">
    <property type="component" value="Unassembled WGS sequence"/>
</dbReference>
<evidence type="ECO:0000256" key="3">
    <source>
        <dbReference type="ARBA" id="ARBA00018029"/>
    </source>
</evidence>
<evidence type="ECO:0000313" key="12">
    <source>
        <dbReference type="Proteomes" id="UP000036403"/>
    </source>
</evidence>
<evidence type="ECO:0000256" key="8">
    <source>
        <dbReference type="PIRNR" id="PIRNR038994"/>
    </source>
</evidence>
<evidence type="ECO:0000259" key="10">
    <source>
        <dbReference type="Pfam" id="PF01979"/>
    </source>
</evidence>
<dbReference type="GO" id="GO:0046872">
    <property type="term" value="F:metal ion binding"/>
    <property type="evidence" value="ECO:0007669"/>
    <property type="project" value="UniProtKB-KW"/>
</dbReference>
<dbReference type="PaxDb" id="67767-A0A0J7NZA3"/>
<dbReference type="InterPro" id="IPR003764">
    <property type="entry name" value="GlcNAc_6-P_deAcase"/>
</dbReference>
<accession>A0A0J7NZA3</accession>
<dbReference type="EC" id="3.5.1.25" evidence="2 8"/>
<keyword evidence="6 8" id="KW-0119">Carbohydrate metabolism</keyword>
<evidence type="ECO:0000256" key="1">
    <source>
        <dbReference type="ARBA" id="ARBA00010716"/>
    </source>
</evidence>
<keyword evidence="4 9" id="KW-0479">Metal-binding</keyword>
<comment type="catalytic activity">
    <reaction evidence="7 8">
        <text>N-acetyl-D-glucosamine 6-phosphate + H2O = D-glucosamine 6-phosphate + acetate</text>
        <dbReference type="Rhea" id="RHEA:22936"/>
        <dbReference type="ChEBI" id="CHEBI:15377"/>
        <dbReference type="ChEBI" id="CHEBI:30089"/>
        <dbReference type="ChEBI" id="CHEBI:57513"/>
        <dbReference type="ChEBI" id="CHEBI:58725"/>
        <dbReference type="EC" id="3.5.1.25"/>
    </reaction>
</comment>
<dbReference type="InterPro" id="IPR011059">
    <property type="entry name" value="Metal-dep_hydrolase_composite"/>
</dbReference>
<dbReference type="OrthoDB" id="10264777at2759"/>
<dbReference type="GO" id="GO:0006046">
    <property type="term" value="P:N-acetylglucosamine catabolic process"/>
    <property type="evidence" value="ECO:0007669"/>
    <property type="project" value="TreeGrafter"/>
</dbReference>
<dbReference type="STRING" id="67767.A0A0J7NZA3"/>
<sequence>MLRRDKGIVKQFCNCRILRDSRIQTEDLWVRDGRIVNPERIFYDEKIKPDVKIDCGGALISPGYIDVQINGGFGIDFSFNVDSVEEGIDRVAKGLLTHGVTSFCPTLVTSPSEVYHKVLPRIKKQNGGNHGACVLGVHVEGPFISPNKKGAHPEHYIKKLDQGFKSVIDMYGDLDNVCMFTLAPEIQNAIPVIEELCRRNIKVSLGLVLVTDAISALGLEEGIHQLGQFKIEIRKGCAYIAGTDTLCGSIAEMSKCVRHFKDATGCTIVEALEAATLHPARSLGIDSYKGILNFGADADFILLDEKLELLSTWISGECVYEKIPFSAKQLEA</sequence>
<evidence type="ECO:0000256" key="4">
    <source>
        <dbReference type="ARBA" id="ARBA00022723"/>
    </source>
</evidence>
<dbReference type="SUPFAM" id="SSF51556">
    <property type="entry name" value="Metallo-dependent hydrolases"/>
    <property type="match status" value="1"/>
</dbReference>
<keyword evidence="12" id="KW-1185">Reference proteome</keyword>
<dbReference type="GO" id="GO:0008448">
    <property type="term" value="F:N-acetylglucosamine-6-phosphate deacetylase activity"/>
    <property type="evidence" value="ECO:0007669"/>
    <property type="project" value="UniProtKB-UniRule"/>
</dbReference>
<feature type="binding site" evidence="9">
    <location>
        <position position="140"/>
    </location>
    <ligand>
        <name>Zn(2+)</name>
        <dbReference type="ChEBI" id="CHEBI:29105"/>
    </ligand>
</feature>
<feature type="domain" description="Amidohydrolase-related" evidence="10">
    <location>
        <begin position="235"/>
        <end position="317"/>
    </location>
</feature>
<evidence type="ECO:0000256" key="7">
    <source>
        <dbReference type="ARBA" id="ARBA00047647"/>
    </source>
</evidence>
<dbReference type="PANTHER" id="PTHR11113">
    <property type="entry name" value="N-ACETYLGLUCOSAMINE-6-PHOSPHATE DEACETYLASE"/>
    <property type="match status" value="1"/>
</dbReference>
<name>A0A0J7NZA3_LASNI</name>
<dbReference type="InterPro" id="IPR032466">
    <property type="entry name" value="Metal_Hydrolase"/>
</dbReference>
<dbReference type="SUPFAM" id="SSF51338">
    <property type="entry name" value="Composite domain of metallo-dependent hydrolases"/>
    <property type="match status" value="1"/>
</dbReference>
<reference evidence="11 12" key="1">
    <citation type="submission" date="2015-04" db="EMBL/GenBank/DDBJ databases">
        <title>Lasius niger genome sequencing.</title>
        <authorList>
            <person name="Konorov E.A."/>
            <person name="Nikitin M.A."/>
            <person name="Kirill M.V."/>
            <person name="Chang P."/>
        </authorList>
    </citation>
    <scope>NUCLEOTIDE SEQUENCE [LARGE SCALE GENOMIC DNA]</scope>
    <source>
        <tissue evidence="11">Whole</tissue>
    </source>
</reference>
<dbReference type="Gene3D" id="3.20.20.140">
    <property type="entry name" value="Metal-dependent hydrolases"/>
    <property type="match status" value="2"/>
</dbReference>
<dbReference type="PIRSF" id="PIRSF038994">
    <property type="entry name" value="NagA"/>
    <property type="match status" value="1"/>
</dbReference>
<evidence type="ECO:0000256" key="9">
    <source>
        <dbReference type="PIRSR" id="PIRSR038994-3"/>
    </source>
</evidence>
<dbReference type="AlphaFoldDB" id="A0A0J7NZA3"/>
<comment type="caution">
    <text evidence="11">The sequence shown here is derived from an EMBL/GenBank/DDBJ whole genome shotgun (WGS) entry which is preliminary data.</text>
</comment>
<evidence type="ECO:0000256" key="2">
    <source>
        <dbReference type="ARBA" id="ARBA00011899"/>
    </source>
</evidence>
<gene>
    <name evidence="11" type="ORF">RF55_1938</name>
</gene>
<organism evidence="11 12">
    <name type="scientific">Lasius niger</name>
    <name type="common">Black garden ant</name>
    <dbReference type="NCBI Taxonomy" id="67767"/>
    <lineage>
        <taxon>Eukaryota</taxon>
        <taxon>Metazoa</taxon>
        <taxon>Ecdysozoa</taxon>
        <taxon>Arthropoda</taxon>
        <taxon>Hexapoda</taxon>
        <taxon>Insecta</taxon>
        <taxon>Pterygota</taxon>
        <taxon>Neoptera</taxon>
        <taxon>Endopterygota</taxon>
        <taxon>Hymenoptera</taxon>
        <taxon>Apocrita</taxon>
        <taxon>Aculeata</taxon>
        <taxon>Formicoidea</taxon>
        <taxon>Formicidae</taxon>
        <taxon>Formicinae</taxon>
        <taxon>Lasius</taxon>
        <taxon>Lasius</taxon>
    </lineage>
</organism>
<comment type="cofactor">
    <cofactor evidence="9">
        <name>a divalent metal cation</name>
        <dbReference type="ChEBI" id="CHEBI:60240"/>
    </cofactor>
    <text evidence="9">Binds 1 divalent metal cation per subunit.</text>
</comment>
<feature type="domain" description="Amidohydrolase-related" evidence="10">
    <location>
        <begin position="60"/>
        <end position="171"/>
    </location>
</feature>